<dbReference type="GO" id="GO:0008783">
    <property type="term" value="F:agmatinase activity"/>
    <property type="evidence" value="ECO:0007669"/>
    <property type="project" value="TreeGrafter"/>
</dbReference>
<sequence>MSLKNGGGSGISEALALPGRMKQMATSDLRINEVIGTNTSGAEKASLIGFPSDKGVRINGGRTGAAKAPEQIFNRLMQLTLHPQHNELHTVLLRHVSHPHMLHCTGNVAADQQNLGMTVAESLKNGSVPVIMGGGHETAFGHYLGYSETNKPVHILNIDAHTDVRPLKEGRPHSGSPFMQAIEDQSGCCRSYTVMGLQPSSVARDHLSYVNENGKAVLADDLKMKTVQDYFSDLRSNSDSDPVMLTMDMDAVDQSQAPGVSAPNASGIDSGFWLEIAFYCGRQGNVASFDLCEVNPAFDRDDQTIRLAALTVWYFLLGLALR</sequence>
<dbReference type="EMBL" id="QGGB01000009">
    <property type="protein sequence ID" value="PWN05516.1"/>
    <property type="molecule type" value="Genomic_DNA"/>
</dbReference>
<comment type="similarity">
    <text evidence="6 7">Belongs to the arginase family.</text>
</comment>
<feature type="binding site" evidence="5">
    <location>
        <position position="159"/>
    </location>
    <ligand>
        <name>Mn(2+)</name>
        <dbReference type="ChEBI" id="CHEBI:29035"/>
        <label>1</label>
    </ligand>
</feature>
<feature type="binding site" evidence="5">
    <location>
        <position position="136"/>
    </location>
    <ligand>
        <name>Mn(2+)</name>
        <dbReference type="ChEBI" id="CHEBI:29035"/>
        <label>1</label>
    </ligand>
</feature>
<feature type="binding site" evidence="5">
    <location>
        <position position="161"/>
    </location>
    <ligand>
        <name>Mn(2+)</name>
        <dbReference type="ChEBI" id="CHEBI:29035"/>
        <label>1</label>
    </ligand>
</feature>
<dbReference type="PANTHER" id="PTHR11358">
    <property type="entry name" value="ARGINASE/AGMATINASE"/>
    <property type="match status" value="1"/>
</dbReference>
<comment type="caution">
    <text evidence="8">The sequence shown here is derived from an EMBL/GenBank/DDBJ whole genome shotgun (WGS) entry which is preliminary data.</text>
</comment>
<feature type="binding site" evidence="5">
    <location>
        <position position="163"/>
    </location>
    <ligand>
        <name>Mn(2+)</name>
        <dbReference type="ChEBI" id="CHEBI:29035"/>
        <label>1</label>
    </ligand>
</feature>
<dbReference type="InterPro" id="IPR020855">
    <property type="entry name" value="Ureohydrolase_Mn_BS"/>
</dbReference>
<evidence type="ECO:0000256" key="4">
    <source>
        <dbReference type="ARBA" id="ARBA00023211"/>
    </source>
</evidence>
<keyword evidence="4 5" id="KW-0464">Manganese</keyword>
<feature type="binding site" evidence="5">
    <location>
        <position position="250"/>
    </location>
    <ligand>
        <name>Mn(2+)</name>
        <dbReference type="ChEBI" id="CHEBI:29035"/>
        <label>1</label>
    </ligand>
</feature>
<dbReference type="PROSITE" id="PS01053">
    <property type="entry name" value="ARGINASE_1"/>
    <property type="match status" value="1"/>
</dbReference>
<comment type="cofactor">
    <cofactor evidence="5">
        <name>Mn(2+)</name>
        <dbReference type="ChEBI" id="CHEBI:29035"/>
    </cofactor>
    <text evidence="5">Binds 2 manganese ions per subunit.</text>
</comment>
<dbReference type="Proteomes" id="UP000245533">
    <property type="component" value="Unassembled WGS sequence"/>
</dbReference>
<accession>A0A316TZG5</accession>
<evidence type="ECO:0000256" key="6">
    <source>
        <dbReference type="PROSITE-ProRule" id="PRU00742"/>
    </source>
</evidence>
<evidence type="ECO:0000256" key="3">
    <source>
        <dbReference type="ARBA" id="ARBA00022808"/>
    </source>
</evidence>
<dbReference type="PROSITE" id="PS51409">
    <property type="entry name" value="ARGINASE_2"/>
    <property type="match status" value="1"/>
</dbReference>
<proteinExistence type="inferred from homology"/>
<dbReference type="InterPro" id="IPR023696">
    <property type="entry name" value="Ureohydrolase_dom_sf"/>
</dbReference>
<dbReference type="GO" id="GO:0006547">
    <property type="term" value="P:L-histidine metabolic process"/>
    <property type="evidence" value="ECO:0007669"/>
    <property type="project" value="UniProtKB-KW"/>
</dbReference>
<evidence type="ECO:0000313" key="9">
    <source>
        <dbReference type="Proteomes" id="UP000245533"/>
    </source>
</evidence>
<evidence type="ECO:0000256" key="1">
    <source>
        <dbReference type="ARBA" id="ARBA00022723"/>
    </source>
</evidence>
<evidence type="ECO:0000313" key="8">
    <source>
        <dbReference type="EMBL" id="PWN05516.1"/>
    </source>
</evidence>
<dbReference type="GO" id="GO:0046872">
    <property type="term" value="F:metal ion binding"/>
    <property type="evidence" value="ECO:0007669"/>
    <property type="project" value="UniProtKB-KW"/>
</dbReference>
<dbReference type="Gene3D" id="3.40.800.10">
    <property type="entry name" value="Ureohydrolase domain"/>
    <property type="match status" value="1"/>
</dbReference>
<dbReference type="GO" id="GO:0033389">
    <property type="term" value="P:putrescine biosynthetic process from arginine, via agmatine"/>
    <property type="evidence" value="ECO:0007669"/>
    <property type="project" value="TreeGrafter"/>
</dbReference>
<dbReference type="PIRSF" id="PIRSF036979">
    <property type="entry name" value="Arginase"/>
    <property type="match status" value="1"/>
</dbReference>
<organism evidence="8 9">
    <name type="scientific">Rhodohalobacter mucosus</name>
    <dbReference type="NCBI Taxonomy" id="2079485"/>
    <lineage>
        <taxon>Bacteria</taxon>
        <taxon>Pseudomonadati</taxon>
        <taxon>Balneolota</taxon>
        <taxon>Balneolia</taxon>
        <taxon>Balneolales</taxon>
        <taxon>Balneolaceae</taxon>
        <taxon>Rhodohalobacter</taxon>
    </lineage>
</organism>
<keyword evidence="1 5" id="KW-0479">Metal-binding</keyword>
<reference evidence="8 9" key="1">
    <citation type="submission" date="2018-05" db="EMBL/GenBank/DDBJ databases">
        <title>Rhodohalobacter halophilus gen. nov., sp. nov., a moderately halophilic member of the family Balneolaceae.</title>
        <authorList>
            <person name="Liu Z.-W."/>
        </authorList>
    </citation>
    <scope>NUCLEOTIDE SEQUENCE [LARGE SCALE GENOMIC DNA]</scope>
    <source>
        <strain evidence="8 9">8A47</strain>
    </source>
</reference>
<dbReference type="AlphaFoldDB" id="A0A316TZG5"/>
<feature type="binding site" evidence="5">
    <location>
        <position position="248"/>
    </location>
    <ligand>
        <name>Mn(2+)</name>
        <dbReference type="ChEBI" id="CHEBI:29035"/>
        <label>1</label>
    </ligand>
</feature>
<dbReference type="Pfam" id="PF00491">
    <property type="entry name" value="Arginase"/>
    <property type="match status" value="1"/>
</dbReference>
<dbReference type="SUPFAM" id="SSF52768">
    <property type="entry name" value="Arginase/deacetylase"/>
    <property type="match status" value="1"/>
</dbReference>
<keyword evidence="3" id="KW-0369">Histidine metabolism</keyword>
<keyword evidence="2 7" id="KW-0378">Hydrolase</keyword>
<evidence type="ECO:0000256" key="5">
    <source>
        <dbReference type="PIRSR" id="PIRSR036979-1"/>
    </source>
</evidence>
<protein>
    <submittedName>
        <fullName evidence="8">Arginase</fullName>
    </submittedName>
</protein>
<name>A0A316TZG5_9BACT</name>
<dbReference type="CDD" id="cd09988">
    <property type="entry name" value="Formimidoylglutamase"/>
    <property type="match status" value="1"/>
</dbReference>
<evidence type="ECO:0000256" key="7">
    <source>
        <dbReference type="RuleBase" id="RU003684"/>
    </source>
</evidence>
<dbReference type="PANTHER" id="PTHR11358:SF35">
    <property type="entry name" value="FORMIMIDOYLGLUTAMASE"/>
    <property type="match status" value="1"/>
</dbReference>
<keyword evidence="9" id="KW-1185">Reference proteome</keyword>
<evidence type="ECO:0000256" key="2">
    <source>
        <dbReference type="ARBA" id="ARBA00022801"/>
    </source>
</evidence>
<dbReference type="InterPro" id="IPR006035">
    <property type="entry name" value="Ureohydrolase"/>
</dbReference>
<gene>
    <name evidence="8" type="ORF">DDZ15_12985</name>
</gene>